<dbReference type="Pfam" id="PF01740">
    <property type="entry name" value="STAS"/>
    <property type="match status" value="1"/>
</dbReference>
<dbReference type="PANTHER" id="PTHR33495">
    <property type="entry name" value="ANTI-SIGMA FACTOR ANTAGONIST TM_1081-RELATED-RELATED"/>
    <property type="match status" value="1"/>
</dbReference>
<reference evidence="5 6" key="1">
    <citation type="submission" date="2024-01" db="EMBL/GenBank/DDBJ databases">
        <title>Genome insights into Plantactinospora veratri sp. nov.</title>
        <authorList>
            <person name="Wang L."/>
        </authorList>
    </citation>
    <scope>NUCLEOTIDE SEQUENCE [LARGE SCALE GENOMIC DNA]</scope>
    <source>
        <strain evidence="5 6">NEAU-FHS4</strain>
    </source>
</reference>
<evidence type="ECO:0000313" key="6">
    <source>
        <dbReference type="Proteomes" id="UP001339911"/>
    </source>
</evidence>
<dbReference type="PANTHER" id="PTHR33495:SF2">
    <property type="entry name" value="ANTI-SIGMA FACTOR ANTAGONIST TM_1081-RELATED"/>
    <property type="match status" value="1"/>
</dbReference>
<keyword evidence="6" id="KW-1185">Reference proteome</keyword>
<comment type="similarity">
    <text evidence="1 2">Belongs to the anti-sigma-factor antagonist family.</text>
</comment>
<dbReference type="InterPro" id="IPR036513">
    <property type="entry name" value="STAS_dom_sf"/>
</dbReference>
<evidence type="ECO:0000256" key="1">
    <source>
        <dbReference type="ARBA" id="ARBA00009013"/>
    </source>
</evidence>
<sequence>MTDGRWEMSPDLESTAAELSLTVVRDGAEVRVAADGEIDMSTADSLRDCLDELLDQKPEKVVVDLAGVTFLDSSGIATLVRAYNRALNQGAGLNVVNCQANVRRVLELTGLLSVMTEGT</sequence>
<dbReference type="EMBL" id="JAZGQL010000008">
    <property type="protein sequence ID" value="MEE6308075.1"/>
    <property type="molecule type" value="Genomic_DNA"/>
</dbReference>
<protein>
    <recommendedName>
        <fullName evidence="2">Anti-sigma factor antagonist</fullName>
    </recommendedName>
</protein>
<dbReference type="EMBL" id="JAZGQL010000027">
    <property type="protein sequence ID" value="MEE6310518.1"/>
    <property type="molecule type" value="Genomic_DNA"/>
</dbReference>
<feature type="domain" description="STAS" evidence="3">
    <location>
        <begin position="32"/>
        <end position="119"/>
    </location>
</feature>
<dbReference type="RefSeq" id="WP_331208345.1">
    <property type="nucleotide sequence ID" value="NZ_JAZGQL010000008.1"/>
</dbReference>
<accession>A0ABU7SKM4</accession>
<evidence type="ECO:0000313" key="4">
    <source>
        <dbReference type="EMBL" id="MEE6308075.1"/>
    </source>
</evidence>
<dbReference type="PROSITE" id="PS50801">
    <property type="entry name" value="STAS"/>
    <property type="match status" value="1"/>
</dbReference>
<evidence type="ECO:0000313" key="5">
    <source>
        <dbReference type="EMBL" id="MEE6310518.1"/>
    </source>
</evidence>
<dbReference type="NCBIfam" id="TIGR00377">
    <property type="entry name" value="ant_ant_sig"/>
    <property type="match status" value="1"/>
</dbReference>
<dbReference type="CDD" id="cd07043">
    <property type="entry name" value="STAS_anti-anti-sigma_factors"/>
    <property type="match status" value="1"/>
</dbReference>
<dbReference type="Proteomes" id="UP001339911">
    <property type="component" value="Unassembled WGS sequence"/>
</dbReference>
<evidence type="ECO:0000259" key="3">
    <source>
        <dbReference type="PROSITE" id="PS50801"/>
    </source>
</evidence>
<dbReference type="Gene3D" id="3.30.750.24">
    <property type="entry name" value="STAS domain"/>
    <property type="match status" value="1"/>
</dbReference>
<dbReference type="InterPro" id="IPR003658">
    <property type="entry name" value="Anti-sigma_ant"/>
</dbReference>
<comment type="caution">
    <text evidence="5">The sequence shown here is derived from an EMBL/GenBank/DDBJ whole genome shotgun (WGS) entry which is preliminary data.</text>
</comment>
<dbReference type="SUPFAM" id="SSF52091">
    <property type="entry name" value="SpoIIaa-like"/>
    <property type="match status" value="1"/>
</dbReference>
<name>A0ABU7SKM4_9ACTN</name>
<organism evidence="5 6">
    <name type="scientific">Plantactinospora veratri</name>
    <dbReference type="NCBI Taxonomy" id="1436122"/>
    <lineage>
        <taxon>Bacteria</taxon>
        <taxon>Bacillati</taxon>
        <taxon>Actinomycetota</taxon>
        <taxon>Actinomycetes</taxon>
        <taxon>Micromonosporales</taxon>
        <taxon>Micromonosporaceae</taxon>
        <taxon>Plantactinospora</taxon>
    </lineage>
</organism>
<dbReference type="InterPro" id="IPR002645">
    <property type="entry name" value="STAS_dom"/>
</dbReference>
<gene>
    <name evidence="4" type="ORF">V1634_14695</name>
    <name evidence="5" type="ORF">V1634_27130</name>
</gene>
<evidence type="ECO:0000256" key="2">
    <source>
        <dbReference type="RuleBase" id="RU003749"/>
    </source>
</evidence>
<proteinExistence type="inferred from homology"/>